<sequence>MLPLTKTSLFWDTDINTIDIVKNKRYVIERILKFGDFDDYTWMCNAYSTEDIKSVILEERVDLDPKSINFWCHSFNIEKSICTKKLLAKKQELFWTK</sequence>
<organism evidence="2 3">
    <name type="scientific">Candidatus Zambryskibacteria bacterium RIFCSPLOWO2_01_FULL_35_19</name>
    <dbReference type="NCBI Taxonomy" id="1802757"/>
    <lineage>
        <taxon>Bacteria</taxon>
        <taxon>Candidatus Zambryskiibacteriota</taxon>
    </lineage>
</organism>
<gene>
    <name evidence="2" type="ORF">A3A90_02040</name>
</gene>
<comment type="caution">
    <text evidence="2">The sequence shown here is derived from an EMBL/GenBank/DDBJ whole genome shotgun (WGS) entry which is preliminary data.</text>
</comment>
<evidence type="ECO:0000313" key="3">
    <source>
        <dbReference type="Proteomes" id="UP000178404"/>
    </source>
</evidence>
<dbReference type="EMBL" id="MHWA01000008">
    <property type="protein sequence ID" value="OHB01998.1"/>
    <property type="molecule type" value="Genomic_DNA"/>
</dbReference>
<dbReference type="InterPro" id="IPR053830">
    <property type="entry name" value="DUF6922"/>
</dbReference>
<dbReference type="Proteomes" id="UP000178404">
    <property type="component" value="Unassembled WGS sequence"/>
</dbReference>
<dbReference type="Pfam" id="PF21956">
    <property type="entry name" value="DUF6922"/>
    <property type="match status" value="1"/>
</dbReference>
<proteinExistence type="predicted"/>
<name>A0A1G2TXG1_9BACT</name>
<evidence type="ECO:0000313" key="2">
    <source>
        <dbReference type="EMBL" id="OHB01998.1"/>
    </source>
</evidence>
<reference evidence="2 3" key="1">
    <citation type="journal article" date="2016" name="Nat. Commun.">
        <title>Thousands of microbial genomes shed light on interconnected biogeochemical processes in an aquifer system.</title>
        <authorList>
            <person name="Anantharaman K."/>
            <person name="Brown C.T."/>
            <person name="Hug L.A."/>
            <person name="Sharon I."/>
            <person name="Castelle C.J."/>
            <person name="Probst A.J."/>
            <person name="Thomas B.C."/>
            <person name="Singh A."/>
            <person name="Wilkins M.J."/>
            <person name="Karaoz U."/>
            <person name="Brodie E.L."/>
            <person name="Williams K.H."/>
            <person name="Hubbard S.S."/>
            <person name="Banfield J.F."/>
        </authorList>
    </citation>
    <scope>NUCLEOTIDE SEQUENCE [LARGE SCALE GENOMIC DNA]</scope>
</reference>
<protein>
    <recommendedName>
        <fullName evidence="1">DUF6922 domain-containing protein</fullName>
    </recommendedName>
</protein>
<feature type="domain" description="DUF6922" evidence="1">
    <location>
        <begin position="8"/>
        <end position="56"/>
    </location>
</feature>
<dbReference type="AlphaFoldDB" id="A0A1G2TXG1"/>
<evidence type="ECO:0000259" key="1">
    <source>
        <dbReference type="Pfam" id="PF21956"/>
    </source>
</evidence>
<accession>A0A1G2TXG1</accession>